<gene>
    <name evidence="1" type="ORF">SM436_07735</name>
</gene>
<name>A0ABV4QTY8_9ACTN</name>
<sequence>MLVDTLARGAEGCDVVIARPDVERLFGAASSQLPSYAAALHITDTLEDAIEHLEDRALRTAAAGLVEQLPVLWLAAPGDDADVVHQTLEGQASTELITLFNGPWPYGPTHFVSTDGPQHPPCHNLELLTRDQAIARLRTPK</sequence>
<reference evidence="1 2" key="1">
    <citation type="submission" date="2023-11" db="EMBL/GenBank/DDBJ databases">
        <title>Actinomadura monticuli sp. nov., isolated from volcanic ash.</title>
        <authorList>
            <person name="Lee S.D."/>
            <person name="Yang H."/>
            <person name="Kim I.S."/>
        </authorList>
    </citation>
    <scope>NUCLEOTIDE SEQUENCE [LARGE SCALE GENOMIC DNA]</scope>
    <source>
        <strain evidence="1 2">DSM 45346</strain>
    </source>
</reference>
<evidence type="ECO:0000313" key="1">
    <source>
        <dbReference type="EMBL" id="MFA1553579.1"/>
    </source>
</evidence>
<accession>A0ABV4QTY8</accession>
<dbReference type="RefSeq" id="WP_371939971.1">
    <property type="nucleotide sequence ID" value="NZ_JAXCEH010000003.1"/>
</dbReference>
<dbReference type="EMBL" id="JAXCEH010000003">
    <property type="protein sequence ID" value="MFA1553579.1"/>
    <property type="molecule type" value="Genomic_DNA"/>
</dbReference>
<dbReference type="Proteomes" id="UP001569904">
    <property type="component" value="Unassembled WGS sequence"/>
</dbReference>
<proteinExistence type="predicted"/>
<keyword evidence="2" id="KW-1185">Reference proteome</keyword>
<comment type="caution">
    <text evidence="1">The sequence shown here is derived from an EMBL/GenBank/DDBJ whole genome shotgun (WGS) entry which is preliminary data.</text>
</comment>
<evidence type="ECO:0000313" key="2">
    <source>
        <dbReference type="Proteomes" id="UP001569904"/>
    </source>
</evidence>
<organism evidence="1 2">
    <name type="scientific">Actinomadura chokoriensis</name>
    <dbReference type="NCBI Taxonomy" id="454156"/>
    <lineage>
        <taxon>Bacteria</taxon>
        <taxon>Bacillati</taxon>
        <taxon>Actinomycetota</taxon>
        <taxon>Actinomycetes</taxon>
        <taxon>Streptosporangiales</taxon>
        <taxon>Thermomonosporaceae</taxon>
        <taxon>Actinomadura</taxon>
    </lineage>
</organism>
<protein>
    <submittedName>
        <fullName evidence="1">Uncharacterized protein</fullName>
    </submittedName>
</protein>